<gene>
    <name evidence="2" type="ORF">EDE15_4729</name>
</gene>
<dbReference type="Proteomes" id="UP000269669">
    <property type="component" value="Unassembled WGS sequence"/>
</dbReference>
<keyword evidence="1" id="KW-1133">Transmembrane helix</keyword>
<sequence length="105" mass="11262">MQQSVPLGTDKTETMLATQVYRLLDRSLVPCSAMHCGARFPRNSFRLGNKGDDSYSRNLGTDETSTDSVALLGTIAVVAAAGTAATLLPARRASRVQIASMMREN</sequence>
<evidence type="ECO:0000256" key="1">
    <source>
        <dbReference type="SAM" id="Phobius"/>
    </source>
</evidence>
<reference evidence="2 3" key="1">
    <citation type="submission" date="2018-12" db="EMBL/GenBank/DDBJ databases">
        <title>Sequencing of bacterial isolates from soil warming experiment in Harvard Forest, Massachusetts, USA.</title>
        <authorList>
            <person name="Deangelis K."/>
        </authorList>
    </citation>
    <scope>NUCLEOTIDE SEQUENCE [LARGE SCALE GENOMIC DNA]</scope>
    <source>
        <strain evidence="2 3">EB153</strain>
    </source>
</reference>
<evidence type="ECO:0000313" key="2">
    <source>
        <dbReference type="EMBL" id="RSL19100.1"/>
    </source>
</evidence>
<feature type="transmembrane region" description="Helical" evidence="1">
    <location>
        <begin position="69"/>
        <end position="88"/>
    </location>
</feature>
<name>A0A428MQG0_9BACT</name>
<dbReference type="EMBL" id="RSDW01000001">
    <property type="protein sequence ID" value="RSL19100.1"/>
    <property type="molecule type" value="Genomic_DNA"/>
</dbReference>
<proteinExistence type="predicted"/>
<accession>A0A428MQG0</accession>
<protein>
    <submittedName>
        <fullName evidence="2">Uncharacterized protein</fullName>
    </submittedName>
</protein>
<keyword evidence="3" id="KW-1185">Reference proteome</keyword>
<evidence type="ECO:0000313" key="3">
    <source>
        <dbReference type="Proteomes" id="UP000269669"/>
    </source>
</evidence>
<keyword evidence="1" id="KW-0472">Membrane</keyword>
<organism evidence="2 3">
    <name type="scientific">Edaphobacter aggregans</name>
    <dbReference type="NCBI Taxonomy" id="570835"/>
    <lineage>
        <taxon>Bacteria</taxon>
        <taxon>Pseudomonadati</taxon>
        <taxon>Acidobacteriota</taxon>
        <taxon>Terriglobia</taxon>
        <taxon>Terriglobales</taxon>
        <taxon>Acidobacteriaceae</taxon>
        <taxon>Edaphobacter</taxon>
    </lineage>
</organism>
<keyword evidence="1" id="KW-0812">Transmembrane</keyword>
<dbReference type="AlphaFoldDB" id="A0A428MQG0"/>
<comment type="caution">
    <text evidence="2">The sequence shown here is derived from an EMBL/GenBank/DDBJ whole genome shotgun (WGS) entry which is preliminary data.</text>
</comment>